<sequence>MPELLEITTPSLAYICLGGFAVAFSMVSLLVKEKFYINEGLQSLELIYCVFLSAKAHNFKSFSGQRIAIGPHGANAFDPRSWSHESNNEITLEVMRVVLATGLFAIGVEIPRSYMRDHAKGLLVLVVPTMAIGWGIVSGILYALFPQIGFYGCLVIAACLTPTDPIICAALVGGKFAVKHVPLNLRQILSAESAANDGLAYPFLSISTYLILDATSREAVGHWFLIGWLYQVICGTVLGAVMGMLFSYMMRVSHRRGYIDRESYVAQYLALAFLTIGIASTLGIDDLLAAFAAGNALSWDGQFNRQTEGDVFSAVLDLILNCACFVYIGAWLPFASFNDTSLGLDVWRLVVLVLAILVLRRIPSILVLYKWVEEIKDWKEALFTGHFGPMGVGAIFVSTLAVTRLPEAHNPPQNQEEHLALVLQPIVSFVVLCSIIIHGLSIPFFTMSRTVSRTLSIPISSTTRSTLPDWALDLRRAPIFKSASGTSTPMQRNTSNTNVVRDIDVDVEAGIGEDYVRVHDNGDQMKTKGKGKEKEKEVGTAQIEDDIEQAVSRAQSPVNVPGTLIVEKRAVQFTDIEIE</sequence>
<keyword evidence="6 11" id="KW-1133">Transmembrane helix</keyword>
<comment type="subcellular location">
    <subcellularLocation>
        <location evidence="1">Membrane</location>
        <topology evidence="1">Multi-pass membrane protein</topology>
    </subcellularLocation>
</comment>
<dbReference type="Gene3D" id="1.20.1530.20">
    <property type="match status" value="1"/>
</dbReference>
<dbReference type="GO" id="GO:0120029">
    <property type="term" value="P:proton export across plasma membrane"/>
    <property type="evidence" value="ECO:0007669"/>
    <property type="project" value="InterPro"/>
</dbReference>
<gene>
    <name evidence="13" type="ORF">D9758_002620</name>
</gene>
<protein>
    <recommendedName>
        <fullName evidence="12">Cation/H+ exchanger transmembrane domain-containing protein</fullName>
    </recommendedName>
</protein>
<dbReference type="GO" id="GO:0042391">
    <property type="term" value="P:regulation of membrane potential"/>
    <property type="evidence" value="ECO:0007669"/>
    <property type="project" value="InterPro"/>
</dbReference>
<dbReference type="PANTHER" id="PTHR31382">
    <property type="entry name" value="NA(+)/H(+) ANTIPORTER"/>
    <property type="match status" value="1"/>
</dbReference>
<dbReference type="EMBL" id="JAACJM010000013">
    <property type="protein sequence ID" value="KAF5369408.1"/>
    <property type="molecule type" value="Genomic_DNA"/>
</dbReference>
<keyword evidence="9 11" id="KW-0472">Membrane</keyword>
<dbReference type="GO" id="GO:0015385">
    <property type="term" value="F:sodium:proton antiporter activity"/>
    <property type="evidence" value="ECO:0007669"/>
    <property type="project" value="InterPro"/>
</dbReference>
<dbReference type="Proteomes" id="UP000559256">
    <property type="component" value="Unassembled WGS sequence"/>
</dbReference>
<dbReference type="AlphaFoldDB" id="A0A8H5GQG9"/>
<evidence type="ECO:0000256" key="11">
    <source>
        <dbReference type="SAM" id="Phobius"/>
    </source>
</evidence>
<comment type="similarity">
    <text evidence="2">Belongs to the fungal Na(+)/H(+) exchanger family.</text>
</comment>
<proteinExistence type="inferred from homology"/>
<feature type="transmembrane region" description="Helical" evidence="11">
    <location>
        <begin position="122"/>
        <end position="142"/>
    </location>
</feature>
<keyword evidence="5 11" id="KW-0812">Transmembrane</keyword>
<reference evidence="13 14" key="1">
    <citation type="journal article" date="2020" name="ISME J.">
        <title>Uncovering the hidden diversity of litter-decomposition mechanisms in mushroom-forming fungi.</title>
        <authorList>
            <person name="Floudas D."/>
            <person name="Bentzer J."/>
            <person name="Ahren D."/>
            <person name="Johansson T."/>
            <person name="Persson P."/>
            <person name="Tunlid A."/>
        </authorList>
    </citation>
    <scope>NUCLEOTIDE SEQUENCE [LARGE SCALE GENOMIC DNA]</scope>
    <source>
        <strain evidence="13 14">CBS 291.85</strain>
    </source>
</reference>
<evidence type="ECO:0000313" key="14">
    <source>
        <dbReference type="Proteomes" id="UP000559256"/>
    </source>
</evidence>
<dbReference type="InterPro" id="IPR038770">
    <property type="entry name" value="Na+/solute_symporter_sf"/>
</dbReference>
<evidence type="ECO:0000256" key="8">
    <source>
        <dbReference type="ARBA" id="ARBA00023065"/>
    </source>
</evidence>
<evidence type="ECO:0000256" key="3">
    <source>
        <dbReference type="ARBA" id="ARBA00022448"/>
    </source>
</evidence>
<keyword evidence="4" id="KW-0050">Antiport</keyword>
<evidence type="ECO:0000259" key="12">
    <source>
        <dbReference type="Pfam" id="PF00999"/>
    </source>
</evidence>
<evidence type="ECO:0000256" key="2">
    <source>
        <dbReference type="ARBA" id="ARBA00005248"/>
    </source>
</evidence>
<feature type="transmembrane region" description="Helical" evidence="11">
    <location>
        <begin position="381"/>
        <end position="402"/>
    </location>
</feature>
<dbReference type="GO" id="GO:0030007">
    <property type="term" value="P:intracellular potassium ion homeostasis"/>
    <property type="evidence" value="ECO:0007669"/>
    <property type="project" value="TreeGrafter"/>
</dbReference>
<accession>A0A8H5GQG9</accession>
<keyword evidence="8" id="KW-0406">Ion transport</keyword>
<evidence type="ECO:0000256" key="9">
    <source>
        <dbReference type="ARBA" id="ARBA00023136"/>
    </source>
</evidence>
<evidence type="ECO:0000313" key="13">
    <source>
        <dbReference type="EMBL" id="KAF5369408.1"/>
    </source>
</evidence>
<organism evidence="13 14">
    <name type="scientific">Tetrapyrgos nigripes</name>
    <dbReference type="NCBI Taxonomy" id="182062"/>
    <lineage>
        <taxon>Eukaryota</taxon>
        <taxon>Fungi</taxon>
        <taxon>Dikarya</taxon>
        <taxon>Basidiomycota</taxon>
        <taxon>Agaricomycotina</taxon>
        <taxon>Agaricomycetes</taxon>
        <taxon>Agaricomycetidae</taxon>
        <taxon>Agaricales</taxon>
        <taxon>Marasmiineae</taxon>
        <taxon>Marasmiaceae</taxon>
        <taxon>Tetrapyrgos</taxon>
    </lineage>
</organism>
<dbReference type="Pfam" id="PF00999">
    <property type="entry name" value="Na_H_Exchanger"/>
    <property type="match status" value="1"/>
</dbReference>
<feature type="transmembrane region" description="Helical" evidence="11">
    <location>
        <begin position="346"/>
        <end position="369"/>
    </location>
</feature>
<evidence type="ECO:0000256" key="1">
    <source>
        <dbReference type="ARBA" id="ARBA00004141"/>
    </source>
</evidence>
<feature type="transmembrane region" description="Helical" evidence="11">
    <location>
        <begin position="194"/>
        <end position="212"/>
    </location>
</feature>
<keyword evidence="7" id="KW-0915">Sodium</keyword>
<dbReference type="OrthoDB" id="2190219at2759"/>
<feature type="domain" description="Cation/H+ exchanger transmembrane" evidence="12">
    <location>
        <begin position="67"/>
        <end position="446"/>
    </location>
</feature>
<dbReference type="GO" id="GO:0036376">
    <property type="term" value="P:sodium ion export across plasma membrane"/>
    <property type="evidence" value="ECO:0007669"/>
    <property type="project" value="InterPro"/>
</dbReference>
<feature type="transmembrane region" description="Helical" evidence="11">
    <location>
        <begin position="148"/>
        <end position="173"/>
    </location>
</feature>
<evidence type="ECO:0000256" key="10">
    <source>
        <dbReference type="ARBA" id="ARBA00023201"/>
    </source>
</evidence>
<feature type="transmembrane region" description="Helical" evidence="11">
    <location>
        <begin position="12"/>
        <end position="31"/>
    </location>
</feature>
<comment type="caution">
    <text evidence="13">The sequence shown here is derived from an EMBL/GenBank/DDBJ whole genome shotgun (WGS) entry which is preliminary data.</text>
</comment>
<evidence type="ECO:0000256" key="4">
    <source>
        <dbReference type="ARBA" id="ARBA00022449"/>
    </source>
</evidence>
<evidence type="ECO:0000256" key="6">
    <source>
        <dbReference type="ARBA" id="ARBA00022989"/>
    </source>
</evidence>
<evidence type="ECO:0000256" key="7">
    <source>
        <dbReference type="ARBA" id="ARBA00023053"/>
    </source>
</evidence>
<feature type="transmembrane region" description="Helical" evidence="11">
    <location>
        <begin position="311"/>
        <end position="334"/>
    </location>
</feature>
<keyword evidence="10" id="KW-0739">Sodium transport</keyword>
<keyword evidence="3" id="KW-0813">Transport</keyword>
<dbReference type="InterPro" id="IPR006153">
    <property type="entry name" value="Cation/H_exchanger_TM"/>
</dbReference>
<dbReference type="PANTHER" id="PTHR31382:SF4">
    <property type="entry name" value="NA(+)_H(+) ANTIPORTER"/>
    <property type="match status" value="1"/>
</dbReference>
<keyword evidence="14" id="KW-1185">Reference proteome</keyword>
<feature type="transmembrane region" description="Helical" evidence="11">
    <location>
        <begin position="224"/>
        <end position="246"/>
    </location>
</feature>
<evidence type="ECO:0000256" key="5">
    <source>
        <dbReference type="ARBA" id="ARBA00022692"/>
    </source>
</evidence>
<dbReference type="InterPro" id="IPR004712">
    <property type="entry name" value="Na+/H+_antiporter_fungi"/>
</dbReference>
<name>A0A8H5GQG9_9AGAR</name>
<feature type="transmembrane region" description="Helical" evidence="11">
    <location>
        <begin position="422"/>
        <end position="445"/>
    </location>
</feature>
<dbReference type="GO" id="GO:0005886">
    <property type="term" value="C:plasma membrane"/>
    <property type="evidence" value="ECO:0007669"/>
    <property type="project" value="InterPro"/>
</dbReference>